<feature type="compositionally biased region" description="Basic and acidic residues" evidence="1">
    <location>
        <begin position="29"/>
        <end position="45"/>
    </location>
</feature>
<comment type="caution">
    <text evidence="2">The sequence shown here is derived from an EMBL/GenBank/DDBJ whole genome shotgun (WGS) entry which is preliminary data.</text>
</comment>
<dbReference type="AlphaFoldDB" id="A0AAD2D7H2"/>
<evidence type="ECO:0000313" key="2">
    <source>
        <dbReference type="EMBL" id="CAI2382356.1"/>
    </source>
</evidence>
<evidence type="ECO:0000256" key="1">
    <source>
        <dbReference type="SAM" id="MobiDB-lite"/>
    </source>
</evidence>
<gene>
    <name evidence="2" type="ORF">ECRASSUSDP1_LOCUS23827</name>
</gene>
<feature type="region of interest" description="Disordered" evidence="1">
    <location>
        <begin position="29"/>
        <end position="94"/>
    </location>
</feature>
<sequence length="125" mass="14980">MDYSSPYQFDQHWVQRVQKEEKIFQQQKDHFDAMKRENSYERVEKIPGMYDRMSRRSNRSTSSRSSNSVDTVSTYKNPKSSMGSSKSKSSNYTYLKEQLKQEQVIREKMQEEIEMLKKTISSLKR</sequence>
<accession>A0AAD2D7H2</accession>
<reference evidence="2" key="1">
    <citation type="submission" date="2023-07" db="EMBL/GenBank/DDBJ databases">
        <authorList>
            <consortium name="AG Swart"/>
            <person name="Singh M."/>
            <person name="Singh A."/>
            <person name="Seah K."/>
            <person name="Emmerich C."/>
        </authorList>
    </citation>
    <scope>NUCLEOTIDE SEQUENCE</scope>
    <source>
        <strain evidence="2">DP1</strain>
    </source>
</reference>
<dbReference type="EMBL" id="CAMPGE010024523">
    <property type="protein sequence ID" value="CAI2382356.1"/>
    <property type="molecule type" value="Genomic_DNA"/>
</dbReference>
<proteinExistence type="predicted"/>
<feature type="compositionally biased region" description="Low complexity" evidence="1">
    <location>
        <begin position="59"/>
        <end position="90"/>
    </location>
</feature>
<evidence type="ECO:0000313" key="3">
    <source>
        <dbReference type="Proteomes" id="UP001295684"/>
    </source>
</evidence>
<protein>
    <submittedName>
        <fullName evidence="2">Uncharacterized protein</fullName>
    </submittedName>
</protein>
<dbReference type="Proteomes" id="UP001295684">
    <property type="component" value="Unassembled WGS sequence"/>
</dbReference>
<organism evidence="2 3">
    <name type="scientific">Euplotes crassus</name>
    <dbReference type="NCBI Taxonomy" id="5936"/>
    <lineage>
        <taxon>Eukaryota</taxon>
        <taxon>Sar</taxon>
        <taxon>Alveolata</taxon>
        <taxon>Ciliophora</taxon>
        <taxon>Intramacronucleata</taxon>
        <taxon>Spirotrichea</taxon>
        <taxon>Hypotrichia</taxon>
        <taxon>Euplotida</taxon>
        <taxon>Euplotidae</taxon>
        <taxon>Moneuplotes</taxon>
    </lineage>
</organism>
<name>A0AAD2D7H2_EUPCR</name>
<keyword evidence="3" id="KW-1185">Reference proteome</keyword>